<reference evidence="2" key="1">
    <citation type="submission" date="2023-10" db="EMBL/GenBank/DDBJ databases">
        <title>Chromosome-level genome of the transformable northern wattle, Acacia crassicarpa.</title>
        <authorList>
            <person name="Massaro I."/>
            <person name="Sinha N.R."/>
            <person name="Poethig S."/>
            <person name="Leichty A.R."/>
        </authorList>
    </citation>
    <scope>NUCLEOTIDE SEQUENCE</scope>
    <source>
        <strain evidence="2">Acra3RX</strain>
        <tissue evidence="2">Leaf</tissue>
    </source>
</reference>
<keyword evidence="3" id="KW-1185">Reference proteome</keyword>
<evidence type="ECO:0000313" key="3">
    <source>
        <dbReference type="Proteomes" id="UP001293593"/>
    </source>
</evidence>
<evidence type="ECO:0000313" key="2">
    <source>
        <dbReference type="EMBL" id="KAK4285739.1"/>
    </source>
</evidence>
<organism evidence="2 3">
    <name type="scientific">Acacia crassicarpa</name>
    <name type="common">northern wattle</name>
    <dbReference type="NCBI Taxonomy" id="499986"/>
    <lineage>
        <taxon>Eukaryota</taxon>
        <taxon>Viridiplantae</taxon>
        <taxon>Streptophyta</taxon>
        <taxon>Embryophyta</taxon>
        <taxon>Tracheophyta</taxon>
        <taxon>Spermatophyta</taxon>
        <taxon>Magnoliopsida</taxon>
        <taxon>eudicotyledons</taxon>
        <taxon>Gunneridae</taxon>
        <taxon>Pentapetalae</taxon>
        <taxon>rosids</taxon>
        <taxon>fabids</taxon>
        <taxon>Fabales</taxon>
        <taxon>Fabaceae</taxon>
        <taxon>Caesalpinioideae</taxon>
        <taxon>mimosoid clade</taxon>
        <taxon>Acacieae</taxon>
        <taxon>Acacia</taxon>
    </lineage>
</organism>
<feature type="region of interest" description="Disordered" evidence="1">
    <location>
        <begin position="1"/>
        <end position="107"/>
    </location>
</feature>
<dbReference type="PANTHER" id="PTHR37732:SF2">
    <property type="entry name" value="SEED MATURATION PROTEIN 1"/>
    <property type="match status" value="1"/>
</dbReference>
<dbReference type="InterPro" id="IPR044984">
    <property type="entry name" value="SMP1"/>
</dbReference>
<comment type="caution">
    <text evidence="2">The sequence shown here is derived from an EMBL/GenBank/DDBJ whole genome shotgun (WGS) entry which is preliminary data.</text>
</comment>
<evidence type="ECO:0000256" key="1">
    <source>
        <dbReference type="SAM" id="MobiDB-lite"/>
    </source>
</evidence>
<name>A0AAE1TJI1_9FABA</name>
<dbReference type="Proteomes" id="UP001293593">
    <property type="component" value="Unassembled WGS sequence"/>
</dbReference>
<accession>A0AAE1TJI1</accession>
<dbReference type="EMBL" id="JAWXYG010000001">
    <property type="protein sequence ID" value="KAK4285739.1"/>
    <property type="molecule type" value="Genomic_DNA"/>
</dbReference>
<sequence>MAKSKDDIKPATSQARHSEDEPVRVAYRHGTPPEAGKIADSDIIEVFSSARNVSKAQGGSDHNSSQLQQRKDHSDDDDDTNKEAGRDFSTGPPRLPKMGASSAGYKY</sequence>
<dbReference type="AlphaFoldDB" id="A0AAE1TJI1"/>
<feature type="compositionally biased region" description="Polar residues" evidence="1">
    <location>
        <begin position="49"/>
        <end position="68"/>
    </location>
</feature>
<gene>
    <name evidence="2" type="ORF">QN277_002394</name>
</gene>
<protein>
    <submittedName>
        <fullName evidence="2">Uncharacterized protein</fullName>
    </submittedName>
</protein>
<proteinExistence type="predicted"/>
<dbReference type="GO" id="GO:0010162">
    <property type="term" value="P:seed dormancy process"/>
    <property type="evidence" value="ECO:0007669"/>
    <property type="project" value="InterPro"/>
</dbReference>
<dbReference type="PANTHER" id="PTHR37732">
    <property type="entry name" value="OS08G0104400 PROTEIN"/>
    <property type="match status" value="1"/>
</dbReference>